<feature type="transmembrane region" description="Helical" evidence="1">
    <location>
        <begin position="82"/>
        <end position="101"/>
    </location>
</feature>
<feature type="transmembrane region" description="Helical" evidence="1">
    <location>
        <begin position="37"/>
        <end position="61"/>
    </location>
</feature>
<feature type="transmembrane region" description="Helical" evidence="1">
    <location>
        <begin position="121"/>
        <end position="142"/>
    </location>
</feature>
<dbReference type="InterPro" id="IPR052710">
    <property type="entry name" value="CAAX_protease"/>
</dbReference>
<dbReference type="AlphaFoldDB" id="A0A806KML5"/>
<proteinExistence type="predicted"/>
<feature type="domain" description="CAAX prenyl protease 2/Lysostaphin resistance protein A-like" evidence="2">
    <location>
        <begin position="124"/>
        <end position="209"/>
    </location>
</feature>
<dbReference type="GO" id="GO:0004175">
    <property type="term" value="F:endopeptidase activity"/>
    <property type="evidence" value="ECO:0007669"/>
    <property type="project" value="UniProtKB-ARBA"/>
</dbReference>
<dbReference type="EMBL" id="JQ844166">
    <property type="protein sequence ID" value="AGS51608.1"/>
    <property type="molecule type" value="Genomic_DNA"/>
</dbReference>
<feature type="transmembrane region" description="Helical" evidence="1">
    <location>
        <begin position="154"/>
        <end position="173"/>
    </location>
</feature>
<sequence length="331" mass="36008">MSNKAKVLHADLFFFLTVLFVIPLNIVILYISQTTGWQMSALANVLISQGYFIVCVSIYCLAARQKVSETLRIRKFHLGSAFLVLVLLLTASPVAYWLNAASQLFVTNEVATTIYDISVDIPYLAGILVIGALPALVEEIICRGVLLSAHSLRSLRAGIIISAVAFACLHMDFNQMAYAFFLGLLFALIVEATGSILSTMLAHAVFNAVSVSFVYLLPFIIELQESLTGMAAEMGAEEMLTQGAGQSEILLALLLLTPFAGAGLVLSGLLLYLIAKLNQREEIFMSLYKKEYKENAPVDRSVPLVNPFLVAGFVVCLVMALFGALATMAEY</sequence>
<dbReference type="InterPro" id="IPR003675">
    <property type="entry name" value="Rce1/LyrA-like_dom"/>
</dbReference>
<accession>A0A806KML5</accession>
<protein>
    <submittedName>
        <fullName evidence="3">Conserved membrane protein</fullName>
    </submittedName>
</protein>
<dbReference type="GO" id="GO:0080120">
    <property type="term" value="P:CAAX-box protein maturation"/>
    <property type="evidence" value="ECO:0007669"/>
    <property type="project" value="UniProtKB-ARBA"/>
</dbReference>
<organism evidence="3">
    <name type="scientific">uncultured bacterium contig00017</name>
    <dbReference type="NCBI Taxonomy" id="1181508"/>
    <lineage>
        <taxon>Bacteria</taxon>
        <taxon>environmental samples</taxon>
    </lineage>
</organism>
<evidence type="ECO:0000256" key="1">
    <source>
        <dbReference type="SAM" id="Phobius"/>
    </source>
</evidence>
<dbReference type="Pfam" id="PF02517">
    <property type="entry name" value="Rce1-like"/>
    <property type="match status" value="1"/>
</dbReference>
<feature type="transmembrane region" description="Helical" evidence="1">
    <location>
        <begin position="308"/>
        <end position="329"/>
    </location>
</feature>
<keyword evidence="1" id="KW-1133">Transmembrane helix</keyword>
<name>A0A806KML5_9BACT</name>
<dbReference type="PANTHER" id="PTHR36435">
    <property type="entry name" value="SLR1288 PROTEIN"/>
    <property type="match status" value="1"/>
</dbReference>
<feature type="transmembrane region" description="Helical" evidence="1">
    <location>
        <begin position="179"/>
        <end position="197"/>
    </location>
</feature>
<keyword evidence="1" id="KW-0812">Transmembrane</keyword>
<evidence type="ECO:0000259" key="2">
    <source>
        <dbReference type="Pfam" id="PF02517"/>
    </source>
</evidence>
<evidence type="ECO:0000313" key="3">
    <source>
        <dbReference type="EMBL" id="AGS51608.1"/>
    </source>
</evidence>
<feature type="transmembrane region" description="Helical" evidence="1">
    <location>
        <begin position="249"/>
        <end position="275"/>
    </location>
</feature>
<dbReference type="PANTHER" id="PTHR36435:SF1">
    <property type="entry name" value="CAAX AMINO TERMINAL PROTEASE FAMILY PROTEIN"/>
    <property type="match status" value="1"/>
</dbReference>
<keyword evidence="1" id="KW-0472">Membrane</keyword>
<feature type="transmembrane region" description="Helical" evidence="1">
    <location>
        <begin position="204"/>
        <end position="221"/>
    </location>
</feature>
<feature type="transmembrane region" description="Helical" evidence="1">
    <location>
        <begin position="12"/>
        <end position="31"/>
    </location>
</feature>
<reference evidence="3" key="1">
    <citation type="submission" date="2012-03" db="EMBL/GenBank/DDBJ databases">
        <title>Functional metagenomics reveals considerable lignocellulase gene clusters in the gut microbiome of a wood-feeding higher termite.</title>
        <authorList>
            <person name="Liu N."/>
        </authorList>
    </citation>
    <scope>NUCLEOTIDE SEQUENCE</scope>
</reference>